<dbReference type="EMBL" id="NSJE01000004">
    <property type="protein sequence ID" value="PAT43613.1"/>
    <property type="molecule type" value="Genomic_DNA"/>
</dbReference>
<organism evidence="9 14">
    <name type="scientific">Vandammella animalimorsus</name>
    <dbReference type="NCBI Taxonomy" id="2029117"/>
    <lineage>
        <taxon>Bacteria</taxon>
        <taxon>Pseudomonadati</taxon>
        <taxon>Pseudomonadota</taxon>
        <taxon>Betaproteobacteria</taxon>
        <taxon>Burkholderiales</taxon>
        <taxon>Comamonadaceae</taxon>
        <taxon>Vandammella</taxon>
    </lineage>
</organism>
<dbReference type="AlphaFoldDB" id="A0A2A2AVN2"/>
<dbReference type="InterPro" id="IPR005771">
    <property type="entry name" value="GalU_uridylyltTrfase_bac/arc"/>
</dbReference>
<evidence type="ECO:0000256" key="1">
    <source>
        <dbReference type="ARBA" id="ARBA00006890"/>
    </source>
</evidence>
<dbReference type="EMBL" id="NTBI01000003">
    <property type="protein sequence ID" value="PAX17480.1"/>
    <property type="molecule type" value="Genomic_DNA"/>
</dbReference>
<evidence type="ECO:0000313" key="10">
    <source>
        <dbReference type="EMBL" id="PAT43613.1"/>
    </source>
</evidence>
<evidence type="ECO:0000313" key="14">
    <source>
        <dbReference type="Proteomes" id="UP000218644"/>
    </source>
</evidence>
<evidence type="ECO:0000313" key="11">
    <source>
        <dbReference type="EMBL" id="PAX17480.1"/>
    </source>
</evidence>
<evidence type="ECO:0000313" key="9">
    <source>
        <dbReference type="EMBL" id="PAT41719.1"/>
    </source>
</evidence>
<dbReference type="Proteomes" id="UP000217780">
    <property type="component" value="Unassembled WGS sequence"/>
</dbReference>
<dbReference type="GO" id="GO:0006011">
    <property type="term" value="P:UDP-alpha-D-glucose metabolic process"/>
    <property type="evidence" value="ECO:0007669"/>
    <property type="project" value="InterPro"/>
</dbReference>
<evidence type="ECO:0000256" key="5">
    <source>
        <dbReference type="ARBA" id="ARBA00022695"/>
    </source>
</evidence>
<dbReference type="PANTHER" id="PTHR43197:SF1">
    <property type="entry name" value="UTP--GLUCOSE-1-PHOSPHATE URIDYLYLTRANSFERASE"/>
    <property type="match status" value="1"/>
</dbReference>
<dbReference type="PANTHER" id="PTHR43197">
    <property type="entry name" value="UTP--GLUCOSE-1-PHOSPHATE URIDYLYLTRANSFERASE"/>
    <property type="match status" value="1"/>
</dbReference>
<dbReference type="RefSeq" id="WP_095541650.1">
    <property type="nucleotide sequence ID" value="NZ_CP154474.1"/>
</dbReference>
<accession>A0A2A2B0N2</accession>
<proteinExistence type="inferred from homology"/>
<dbReference type="EC" id="2.7.7.9" evidence="2 7"/>
<evidence type="ECO:0000256" key="6">
    <source>
        <dbReference type="ARBA" id="ARBA00048128"/>
    </source>
</evidence>
<dbReference type="GeneID" id="93874178"/>
<feature type="domain" description="Nucleotidyl transferase" evidence="8">
    <location>
        <begin position="14"/>
        <end position="274"/>
    </location>
</feature>
<evidence type="ECO:0000259" key="8">
    <source>
        <dbReference type="Pfam" id="PF00483"/>
    </source>
</evidence>
<evidence type="ECO:0000256" key="7">
    <source>
        <dbReference type="RuleBase" id="RU361259"/>
    </source>
</evidence>
<dbReference type="InterPro" id="IPR005835">
    <property type="entry name" value="NTP_transferase_dom"/>
</dbReference>
<dbReference type="InterPro" id="IPR029044">
    <property type="entry name" value="Nucleotide-diphossugar_trans"/>
</dbReference>
<dbReference type="NCBIfam" id="TIGR01099">
    <property type="entry name" value="galU"/>
    <property type="match status" value="1"/>
</dbReference>
<comment type="caution">
    <text evidence="9">The sequence shown here is derived from an EMBL/GenBank/DDBJ whole genome shotgun (WGS) entry which is preliminary data.</text>
</comment>
<dbReference type="GO" id="GO:0003983">
    <property type="term" value="F:UTP:glucose-1-phosphate uridylyltransferase activity"/>
    <property type="evidence" value="ECO:0007669"/>
    <property type="project" value="UniProtKB-EC"/>
</dbReference>
<dbReference type="EMBL" id="NSJD01000001">
    <property type="protein sequence ID" value="PAT41719.1"/>
    <property type="molecule type" value="Genomic_DNA"/>
</dbReference>
<evidence type="ECO:0000313" key="12">
    <source>
        <dbReference type="Proteomes" id="UP000217780"/>
    </source>
</evidence>
<dbReference type="CDD" id="cd02541">
    <property type="entry name" value="UGPase_prokaryotic"/>
    <property type="match status" value="1"/>
</dbReference>
<keyword evidence="4 7" id="KW-0808">Transferase</keyword>
<gene>
    <name evidence="9" type="primary">galU</name>
    <name evidence="10" type="ORF">CK621_03870</name>
    <name evidence="9" type="ORF">CK623_00395</name>
    <name evidence="11" type="ORF">CLI92_05130</name>
</gene>
<dbReference type="Proteomes" id="UP000218439">
    <property type="component" value="Unassembled WGS sequence"/>
</dbReference>
<evidence type="ECO:0000313" key="13">
    <source>
        <dbReference type="Proteomes" id="UP000218439"/>
    </source>
</evidence>
<comment type="similarity">
    <text evidence="1 7">Belongs to the UDPGP type 2 family.</text>
</comment>
<sequence length="301" mass="32818">MNQFPPIRKAVFPVAGLGTRFLPATKAAPKEMLNVVDKPIIQYAVEEAYAAGIRHMVFVTGRSKRAIEDHFDTAYELESELEAAGKTALLELVRSVQPSDMVCTYVRQPRALGLGHAVLCAEPLVGQEPFAVLLADDLMTGSNGGPNVLMQMVQAYQRSGASVLAVQQVPEDQVSRYGIVAGTALDGQTTRVERIVEKPQPEQAPSRLAVAGRYILSGAIFDEIRRLPKGVGGEIQLTDAIAQLLQHQPVHALAYDGKRYDCGSKEGFLQATVEMALQHPQVGAFFRDYLRQLPLAEQPGR</sequence>
<protein>
    <recommendedName>
        <fullName evidence="3 7">UTP--glucose-1-phosphate uridylyltransferase</fullName>
        <ecNumber evidence="2 7">2.7.7.9</ecNumber>
    </recommendedName>
    <alternativeName>
        <fullName evidence="7">UDP-glucose pyrophosphorylase</fullName>
    </alternativeName>
</protein>
<dbReference type="Proteomes" id="UP000218644">
    <property type="component" value="Unassembled WGS sequence"/>
</dbReference>
<evidence type="ECO:0000256" key="2">
    <source>
        <dbReference type="ARBA" id="ARBA00012415"/>
    </source>
</evidence>
<comment type="catalytic activity">
    <reaction evidence="6 7">
        <text>alpha-D-glucose 1-phosphate + UTP + H(+) = UDP-alpha-D-glucose + diphosphate</text>
        <dbReference type="Rhea" id="RHEA:19889"/>
        <dbReference type="ChEBI" id="CHEBI:15378"/>
        <dbReference type="ChEBI" id="CHEBI:33019"/>
        <dbReference type="ChEBI" id="CHEBI:46398"/>
        <dbReference type="ChEBI" id="CHEBI:58601"/>
        <dbReference type="ChEBI" id="CHEBI:58885"/>
        <dbReference type="EC" id="2.7.7.9"/>
    </reaction>
</comment>
<accession>A0A2A2T731</accession>
<name>A0A2A2AVN2_9BURK</name>
<accession>A0A2A2AVN2</accession>
<dbReference type="SUPFAM" id="SSF53448">
    <property type="entry name" value="Nucleotide-diphospho-sugar transferases"/>
    <property type="match status" value="1"/>
</dbReference>
<dbReference type="Pfam" id="PF00483">
    <property type="entry name" value="NTP_transferase"/>
    <property type="match status" value="1"/>
</dbReference>
<evidence type="ECO:0000256" key="4">
    <source>
        <dbReference type="ARBA" id="ARBA00022679"/>
    </source>
</evidence>
<reference evidence="12 13" key="1">
    <citation type="submission" date="2017-08" db="EMBL/GenBank/DDBJ databases">
        <title>WGS of Clinical strains of the CDC Group NO-1 linked to zoonotic infections in humans.</title>
        <authorList>
            <person name="Bernier A.-M."/>
            <person name="Bernard K."/>
        </authorList>
    </citation>
    <scope>NUCLEOTIDE SEQUENCE [LARGE SCALE GENOMIC DNA]</scope>
    <source>
        <strain evidence="10 13">NML120219</strain>
        <strain evidence="9 14">NML79-0751</strain>
        <strain evidence="11 12">NML91-0035</strain>
    </source>
</reference>
<keyword evidence="5 7" id="KW-0548">Nucleotidyltransferase</keyword>
<dbReference type="Gene3D" id="3.90.550.10">
    <property type="entry name" value="Spore Coat Polysaccharide Biosynthesis Protein SpsA, Chain A"/>
    <property type="match status" value="1"/>
</dbReference>
<evidence type="ECO:0000256" key="3">
    <source>
        <dbReference type="ARBA" id="ARBA00019048"/>
    </source>
</evidence>